<dbReference type="PANTHER" id="PTHR42648:SF32">
    <property type="entry name" value="RIBONUCLEASE H-LIKE DOMAIN, GAG-PRE-INTEGRASE DOMAIN PROTEIN-RELATED"/>
    <property type="match status" value="1"/>
</dbReference>
<dbReference type="Gene3D" id="3.30.420.10">
    <property type="entry name" value="Ribonuclease H-like superfamily/Ribonuclease H"/>
    <property type="match status" value="1"/>
</dbReference>
<dbReference type="InterPro" id="IPR025724">
    <property type="entry name" value="GAG-pre-integrase_dom"/>
</dbReference>
<dbReference type="Pfam" id="PF13976">
    <property type="entry name" value="gag_pre-integrs"/>
    <property type="match status" value="1"/>
</dbReference>
<dbReference type="InterPro" id="IPR039537">
    <property type="entry name" value="Retrotran_Ty1/copia-like"/>
</dbReference>
<evidence type="ECO:0000313" key="4">
    <source>
        <dbReference type="EMBL" id="GFA49039.1"/>
    </source>
</evidence>
<name>A0A699JR76_TANCI</name>
<protein>
    <submittedName>
        <fullName evidence="4">Ribonuclease H-like domain-containing protein</fullName>
    </submittedName>
</protein>
<comment type="caution">
    <text evidence="4">The sequence shown here is derived from an EMBL/GenBank/DDBJ whole genome shotgun (WGS) entry which is preliminary data.</text>
</comment>
<feature type="non-terminal residue" evidence="4">
    <location>
        <position position="438"/>
    </location>
</feature>
<accession>A0A699JR76</accession>
<dbReference type="InterPro" id="IPR012337">
    <property type="entry name" value="RNaseH-like_sf"/>
</dbReference>
<gene>
    <name evidence="4" type="ORF">Tci_621011</name>
</gene>
<dbReference type="Pfam" id="PF25597">
    <property type="entry name" value="SH3_retrovirus"/>
    <property type="match status" value="1"/>
</dbReference>
<feature type="domain" description="Retroviral polymerase SH3-like" evidence="3">
    <location>
        <begin position="340"/>
        <end position="395"/>
    </location>
</feature>
<dbReference type="PANTHER" id="PTHR42648">
    <property type="entry name" value="TRANSPOSASE, PUTATIVE-RELATED"/>
    <property type="match status" value="1"/>
</dbReference>
<evidence type="ECO:0000256" key="1">
    <source>
        <dbReference type="SAM" id="MobiDB-lite"/>
    </source>
</evidence>
<dbReference type="AlphaFoldDB" id="A0A699JR76"/>
<sequence length="438" mass="50112">MLENQENVKSRSDKGYHVVPPPYTGNYIPPKPNLMFIDEQVKSESVDVFSNFASSDVKTIESKHESVDVKNKGVYRIVETKHVKKNIFSPPIIEDWNFDDDSEVEFEPKVKVKIVRPSIKKIKFVKTTKEKVKKETNAILLIMKIMRVDLFPLEMVKVEFLEKLLDESQVLQIIQRKDNVYSVDLKSVVPTGGLTYLFAKAIVDESNLWHRRLGYINCKSMNKLVRKRVVRVNTACYVLNGALVIKPHNKTPYELIHRRPLLIDFMKPFGCPVTILNTLIEAARTMLVDSKLPTTFWAEAVNTACYVLNRALVIKPHNKTPYELIHGRPPLIDFMKPFGCPVTILNTRDSLGKFDRKDDEGFFVGYLVVSKAMIVFNKRTRIVEETLNIIFLENAPNVKGNGPYWLFDIDSLTISMNYELVVAGKQTNGSEGTKDNIV</sequence>
<evidence type="ECO:0000259" key="3">
    <source>
        <dbReference type="Pfam" id="PF25597"/>
    </source>
</evidence>
<feature type="domain" description="GAG-pre-integrase" evidence="2">
    <location>
        <begin position="180"/>
        <end position="232"/>
    </location>
</feature>
<dbReference type="EMBL" id="BKCJ010433195">
    <property type="protein sequence ID" value="GFA49039.1"/>
    <property type="molecule type" value="Genomic_DNA"/>
</dbReference>
<feature type="region of interest" description="Disordered" evidence="1">
    <location>
        <begin position="1"/>
        <end position="22"/>
    </location>
</feature>
<organism evidence="4">
    <name type="scientific">Tanacetum cinerariifolium</name>
    <name type="common">Dalmatian daisy</name>
    <name type="synonym">Chrysanthemum cinerariifolium</name>
    <dbReference type="NCBI Taxonomy" id="118510"/>
    <lineage>
        <taxon>Eukaryota</taxon>
        <taxon>Viridiplantae</taxon>
        <taxon>Streptophyta</taxon>
        <taxon>Embryophyta</taxon>
        <taxon>Tracheophyta</taxon>
        <taxon>Spermatophyta</taxon>
        <taxon>Magnoliopsida</taxon>
        <taxon>eudicotyledons</taxon>
        <taxon>Gunneridae</taxon>
        <taxon>Pentapetalae</taxon>
        <taxon>asterids</taxon>
        <taxon>campanulids</taxon>
        <taxon>Asterales</taxon>
        <taxon>Asteraceae</taxon>
        <taxon>Asteroideae</taxon>
        <taxon>Anthemideae</taxon>
        <taxon>Anthemidinae</taxon>
        <taxon>Tanacetum</taxon>
    </lineage>
</organism>
<dbReference type="InterPro" id="IPR057670">
    <property type="entry name" value="SH3_retrovirus"/>
</dbReference>
<dbReference type="GO" id="GO:0003676">
    <property type="term" value="F:nucleic acid binding"/>
    <property type="evidence" value="ECO:0007669"/>
    <property type="project" value="InterPro"/>
</dbReference>
<proteinExistence type="predicted"/>
<reference evidence="4" key="1">
    <citation type="journal article" date="2019" name="Sci. Rep.">
        <title>Draft genome of Tanacetum cinerariifolium, the natural source of mosquito coil.</title>
        <authorList>
            <person name="Yamashiro T."/>
            <person name="Shiraishi A."/>
            <person name="Satake H."/>
            <person name="Nakayama K."/>
        </authorList>
    </citation>
    <scope>NUCLEOTIDE SEQUENCE</scope>
</reference>
<evidence type="ECO:0000259" key="2">
    <source>
        <dbReference type="Pfam" id="PF13976"/>
    </source>
</evidence>
<dbReference type="InterPro" id="IPR036397">
    <property type="entry name" value="RNaseH_sf"/>
</dbReference>
<feature type="compositionally biased region" description="Basic and acidic residues" evidence="1">
    <location>
        <begin position="1"/>
        <end position="16"/>
    </location>
</feature>
<dbReference type="SUPFAM" id="SSF53098">
    <property type="entry name" value="Ribonuclease H-like"/>
    <property type="match status" value="1"/>
</dbReference>